<dbReference type="FunFam" id="3.40.50.1820:FF:000057">
    <property type="entry name" value="Lipase"/>
    <property type="match status" value="1"/>
</dbReference>
<dbReference type="InterPro" id="IPR000073">
    <property type="entry name" value="AB_hydrolase_1"/>
</dbReference>
<accession>A0AAD5Q4K1</accession>
<dbReference type="GO" id="GO:0016787">
    <property type="term" value="F:hydrolase activity"/>
    <property type="evidence" value="ECO:0007669"/>
    <property type="project" value="UniProtKB-KW"/>
</dbReference>
<evidence type="ECO:0000313" key="9">
    <source>
        <dbReference type="Proteomes" id="UP001209570"/>
    </source>
</evidence>
<keyword evidence="4" id="KW-0442">Lipid degradation</keyword>
<evidence type="ECO:0000256" key="3">
    <source>
        <dbReference type="ARBA" id="ARBA00022801"/>
    </source>
</evidence>
<evidence type="ECO:0000256" key="5">
    <source>
        <dbReference type="ARBA" id="ARBA00023098"/>
    </source>
</evidence>
<dbReference type="InterPro" id="IPR029058">
    <property type="entry name" value="AB_hydrolase_fold"/>
</dbReference>
<proteinExistence type="inferred from homology"/>
<evidence type="ECO:0000313" key="8">
    <source>
        <dbReference type="EMBL" id="KAJ0389565.1"/>
    </source>
</evidence>
<dbReference type="GO" id="GO:0016042">
    <property type="term" value="P:lipid catabolic process"/>
    <property type="evidence" value="ECO:0007669"/>
    <property type="project" value="UniProtKB-KW"/>
</dbReference>
<gene>
    <name evidence="8" type="ORF">P43SY_011128</name>
</gene>
<evidence type="ECO:0000256" key="2">
    <source>
        <dbReference type="ARBA" id="ARBA00022729"/>
    </source>
</evidence>
<dbReference type="Gene3D" id="3.40.50.1820">
    <property type="entry name" value="alpha/beta hydrolase"/>
    <property type="match status" value="1"/>
</dbReference>
<protein>
    <recommendedName>
        <fullName evidence="7">AB hydrolase-1 domain-containing protein</fullName>
    </recommendedName>
</protein>
<name>A0AAD5Q4K1_PYTIN</name>
<evidence type="ECO:0000259" key="7">
    <source>
        <dbReference type="Pfam" id="PF00561"/>
    </source>
</evidence>
<dbReference type="EMBL" id="JAKCXM010003545">
    <property type="protein sequence ID" value="KAJ0389565.1"/>
    <property type="molecule type" value="Genomic_DNA"/>
</dbReference>
<feature type="domain" description="AB hydrolase-1" evidence="7">
    <location>
        <begin position="11"/>
        <end position="130"/>
    </location>
</feature>
<comment type="similarity">
    <text evidence="1">Belongs to the AB hydrolase superfamily. Lipase family.</text>
</comment>
<sequence>MKGAPAKPNKPVVYLIHGLLDSSFTYVLNYRTQSLAYLLADAGYDVWLGNNRGTTWSRKHLDYLPSDKRFWDFSWEHMALFDMPAMLQYVLKVSQQPTLSYVGHSEGTMQAFAGFSINQELAKKVTYFGALAPVAYVGATTSPIFKALALTRVDTLFQMFGVAEFGQRSVLIQDIVGKYGCAFVDVACDSVINALTGPSKNVNMHS</sequence>
<comment type="caution">
    <text evidence="8">The sequence shown here is derived from an EMBL/GenBank/DDBJ whole genome shotgun (WGS) entry which is preliminary data.</text>
</comment>
<evidence type="ECO:0000256" key="6">
    <source>
        <dbReference type="ARBA" id="ARBA00023180"/>
    </source>
</evidence>
<dbReference type="AlphaFoldDB" id="A0AAD5Q4K1"/>
<evidence type="ECO:0000256" key="4">
    <source>
        <dbReference type="ARBA" id="ARBA00022963"/>
    </source>
</evidence>
<organism evidence="8 9">
    <name type="scientific">Pythium insidiosum</name>
    <name type="common">Pythiosis disease agent</name>
    <dbReference type="NCBI Taxonomy" id="114742"/>
    <lineage>
        <taxon>Eukaryota</taxon>
        <taxon>Sar</taxon>
        <taxon>Stramenopiles</taxon>
        <taxon>Oomycota</taxon>
        <taxon>Peronosporomycetes</taxon>
        <taxon>Pythiales</taxon>
        <taxon>Pythiaceae</taxon>
        <taxon>Pythium</taxon>
    </lineage>
</organism>
<dbReference type="Pfam" id="PF00561">
    <property type="entry name" value="Abhydrolase_1"/>
    <property type="match status" value="1"/>
</dbReference>
<keyword evidence="2" id="KW-0732">Signal</keyword>
<reference evidence="8" key="1">
    <citation type="submission" date="2021-12" db="EMBL/GenBank/DDBJ databases">
        <title>Prjna785345.</title>
        <authorList>
            <person name="Rujirawat T."/>
            <person name="Krajaejun T."/>
        </authorList>
    </citation>
    <scope>NUCLEOTIDE SEQUENCE</scope>
    <source>
        <strain evidence="8">Pi057C3</strain>
    </source>
</reference>
<evidence type="ECO:0000256" key="1">
    <source>
        <dbReference type="ARBA" id="ARBA00010701"/>
    </source>
</evidence>
<dbReference type="SUPFAM" id="SSF53474">
    <property type="entry name" value="alpha/beta-Hydrolases"/>
    <property type="match status" value="1"/>
</dbReference>
<dbReference type="PANTHER" id="PTHR11005">
    <property type="entry name" value="LYSOSOMAL ACID LIPASE-RELATED"/>
    <property type="match status" value="1"/>
</dbReference>
<keyword evidence="5" id="KW-0443">Lipid metabolism</keyword>
<dbReference type="Proteomes" id="UP001209570">
    <property type="component" value="Unassembled WGS sequence"/>
</dbReference>
<keyword evidence="6" id="KW-0325">Glycoprotein</keyword>
<keyword evidence="9" id="KW-1185">Reference proteome</keyword>
<keyword evidence="3" id="KW-0378">Hydrolase</keyword>